<organism evidence="1">
    <name type="scientific">marine metagenome</name>
    <dbReference type="NCBI Taxonomy" id="408172"/>
    <lineage>
        <taxon>unclassified sequences</taxon>
        <taxon>metagenomes</taxon>
        <taxon>ecological metagenomes</taxon>
    </lineage>
</organism>
<feature type="non-terminal residue" evidence="1">
    <location>
        <position position="22"/>
    </location>
</feature>
<reference evidence="1" key="1">
    <citation type="submission" date="2018-05" db="EMBL/GenBank/DDBJ databases">
        <authorList>
            <person name="Lanie J.A."/>
            <person name="Ng W.-L."/>
            <person name="Kazmierczak K.M."/>
            <person name="Andrzejewski T.M."/>
            <person name="Davidsen T.M."/>
            <person name="Wayne K.J."/>
            <person name="Tettelin H."/>
            <person name="Glass J.I."/>
            <person name="Rusch D."/>
            <person name="Podicherti R."/>
            <person name="Tsui H.-C.T."/>
            <person name="Winkler M.E."/>
        </authorList>
    </citation>
    <scope>NUCLEOTIDE SEQUENCE</scope>
</reference>
<dbReference type="EMBL" id="UINC01041462">
    <property type="protein sequence ID" value="SVB42767.1"/>
    <property type="molecule type" value="Genomic_DNA"/>
</dbReference>
<name>A0A382DYU3_9ZZZZ</name>
<sequence>MKKDYLLWRYHFLMVFGVGFLL</sequence>
<protein>
    <submittedName>
        <fullName evidence="1">Uncharacterized protein</fullName>
    </submittedName>
</protein>
<evidence type="ECO:0000313" key="1">
    <source>
        <dbReference type="EMBL" id="SVB42767.1"/>
    </source>
</evidence>
<proteinExistence type="predicted"/>
<accession>A0A382DYU3</accession>
<gene>
    <name evidence="1" type="ORF">METZ01_LOCUS195621</name>
</gene>
<dbReference type="AlphaFoldDB" id="A0A382DYU3"/>